<feature type="region of interest" description="Disordered" evidence="1">
    <location>
        <begin position="298"/>
        <end position="333"/>
    </location>
</feature>
<dbReference type="Proteomes" id="UP000728185">
    <property type="component" value="Unassembled WGS sequence"/>
</dbReference>
<feature type="compositionally biased region" description="Basic and acidic residues" evidence="1">
    <location>
        <begin position="194"/>
        <end position="207"/>
    </location>
</feature>
<keyword evidence="3" id="KW-1185">Reference proteome</keyword>
<feature type="region of interest" description="Disordered" evidence="1">
    <location>
        <begin position="357"/>
        <end position="393"/>
    </location>
</feature>
<evidence type="ECO:0000313" key="2">
    <source>
        <dbReference type="EMBL" id="KAA0197483.1"/>
    </source>
</evidence>
<feature type="compositionally biased region" description="Polar residues" evidence="1">
    <location>
        <begin position="366"/>
        <end position="393"/>
    </location>
</feature>
<proteinExistence type="predicted"/>
<feature type="region of interest" description="Disordered" evidence="1">
    <location>
        <begin position="660"/>
        <end position="721"/>
    </location>
</feature>
<feature type="non-terminal residue" evidence="2">
    <location>
        <position position="1264"/>
    </location>
</feature>
<feature type="region of interest" description="Disordered" evidence="1">
    <location>
        <begin position="36"/>
        <end position="153"/>
    </location>
</feature>
<sequence>FIPRVQPHSSNVTDRVTLFDWLHRRATNLLDRIARYSPSAPGDEPGEHESTSTDESAPPSPALLSRNPQGISTVRVNSETTEPSSRFSRVPSEGKPTSPAESAGDSVPGFSPMHVDGNPEDNSGSASRSATDNLVPDPTSGEHENTENNSVDHPLSTLADMLSRHRQLWRSAEPYLTQWENMINSEDFVQQTLRSERHNTEADRVEPSDQMPDETTEISPDSKTNETTQTFSPPARTAVPEGLRDSLSDHSWHHHFFLQVSRLLHLHAHMLHLISDFYIIPHSPEGNHIDVAASSGVTTTSHNASTEATRSPSSSDVPAKCPQSESASHCRRRGLYAHPRTRYDPFDSSGLHHMMSRILIPESRNRANVSSSTDRQRNQSPAAPQDQCETGNQESIPTVASTEATPTVGLPALSTAVRSGPVGVRGAAVMYHPSPMYEVMSTPGRPAPVSTQATTTTTTLSPAAVTIRSSFPTYYYMPLGFEAQSTANTTTVGSTLPRSTTQPMPTLHTASLTDPDPFLPCNSPHFTHERSRATARHSVPVVQLSAPPSMVTTVLGSRPVYAASGTPNANVTVPTTQPATVNSTSQSTTTTTTTSTGSATTRGESNFQLPQGLNIPHQIALLFSAASNAAASAISNSGLHAGHSPVNVLFSSTPVQFTIDISRPHTGTPADPSLVTPNTRTTTTDSSRQNQSSRLRDPSGTPLPVPTWANVHGETTSSGPPTAPSSLTLFIESLIEAVWLQLSNLACEDGIDLNAVSNVWRPSRAAVRHSSNEFISSGFLNDVLSAVQSELSPTNDSDSTPSAGVSFATRLDGMRTRLTYLLCFADGAIRRLSENCLTGGLVNLLFGGCTSDGETPPSNSFERRSIGWVCHRISNDREIIDVRASLANVFRTWLSSLLDFCRDYRFGIAFGPTLTSTLFNFCVHLICTVDVLSMQLASASRLSTLPNSRPNATNFQSIVNRLRQFADDSRSERERLLCDRMCNEVRNAISAYCNYTEERLRGIRHQVSNSFIVRRSLDVLSTGDVEMETRPVHMEHCAVDESDLDDLPFVDASSELSVNGTEKPVSVSPLPNGIPKPEEIPEPLSRALDPHPDSACSLMDTNTTTNLPNPEGWHAILPAEWLRVVTGDVTNMNQTTASEDSSSDQLQRFSDAYIAGMPAKRRKIMTEHSKFIAQPPHVMLTECLSDAVKASGFKATTEAGSVTTGCIPTAPGTDTSSSRIDLVLSLRDLVSERIANRLSADPDFDPTQFPLSYEAFLKKHSKNH</sequence>
<comment type="caution">
    <text evidence="2">The sequence shown here is derived from an EMBL/GenBank/DDBJ whole genome shotgun (WGS) entry which is preliminary data.</text>
</comment>
<feature type="compositionally biased region" description="Low complexity" evidence="1">
    <location>
        <begin position="676"/>
        <end position="693"/>
    </location>
</feature>
<name>A0A8E0S6K1_9TREM</name>
<feature type="compositionally biased region" description="Polar residues" evidence="1">
    <location>
        <begin position="217"/>
        <end position="232"/>
    </location>
</feature>
<organism evidence="2 3">
    <name type="scientific">Fasciolopsis buskii</name>
    <dbReference type="NCBI Taxonomy" id="27845"/>
    <lineage>
        <taxon>Eukaryota</taxon>
        <taxon>Metazoa</taxon>
        <taxon>Spiralia</taxon>
        <taxon>Lophotrochozoa</taxon>
        <taxon>Platyhelminthes</taxon>
        <taxon>Trematoda</taxon>
        <taxon>Digenea</taxon>
        <taxon>Plagiorchiida</taxon>
        <taxon>Echinostomata</taxon>
        <taxon>Echinostomatoidea</taxon>
        <taxon>Fasciolidae</taxon>
        <taxon>Fasciolopsis</taxon>
    </lineage>
</organism>
<feature type="region of interest" description="Disordered" evidence="1">
    <location>
        <begin position="1060"/>
        <end position="1089"/>
    </location>
</feature>
<reference evidence="2" key="1">
    <citation type="submission" date="2019-05" db="EMBL/GenBank/DDBJ databases">
        <title>Annotation for the trematode Fasciolopsis buski.</title>
        <authorList>
            <person name="Choi Y.-J."/>
        </authorList>
    </citation>
    <scope>NUCLEOTIDE SEQUENCE</scope>
    <source>
        <strain evidence="2">HT</strain>
        <tissue evidence="2">Whole worm</tissue>
    </source>
</reference>
<feature type="compositionally biased region" description="Polar residues" evidence="1">
    <location>
        <begin position="120"/>
        <end position="132"/>
    </location>
</feature>
<feature type="region of interest" description="Disordered" evidence="1">
    <location>
        <begin position="193"/>
        <end position="242"/>
    </location>
</feature>
<dbReference type="EMBL" id="LUCM01002355">
    <property type="protein sequence ID" value="KAA0197483.1"/>
    <property type="molecule type" value="Genomic_DNA"/>
</dbReference>
<dbReference type="OrthoDB" id="1885901at2759"/>
<evidence type="ECO:0000313" key="3">
    <source>
        <dbReference type="Proteomes" id="UP000728185"/>
    </source>
</evidence>
<feature type="compositionally biased region" description="Polar residues" evidence="1">
    <location>
        <begin position="66"/>
        <end position="87"/>
    </location>
</feature>
<evidence type="ECO:0000256" key="1">
    <source>
        <dbReference type="SAM" id="MobiDB-lite"/>
    </source>
</evidence>
<feature type="compositionally biased region" description="Low complexity" evidence="1">
    <location>
        <begin position="583"/>
        <end position="601"/>
    </location>
</feature>
<gene>
    <name evidence="2" type="ORF">FBUS_04618</name>
</gene>
<accession>A0A8E0S6K1</accession>
<dbReference type="AlphaFoldDB" id="A0A8E0S6K1"/>
<feature type="compositionally biased region" description="Polar residues" evidence="1">
    <location>
        <begin position="298"/>
        <end position="316"/>
    </location>
</feature>
<feature type="region of interest" description="Disordered" evidence="1">
    <location>
        <begin position="574"/>
        <end position="603"/>
    </location>
</feature>
<protein>
    <submittedName>
        <fullName evidence="2">Uncharacterized protein</fullName>
    </submittedName>
</protein>